<sequence length="565" mass="64397">MKKVSIQLSGILLLSFAVVLMNCSKKKVENFTEPKKIFFVDQKDTIEVLQSEEPLAEKIGTISDVDAVQVIAFIAYEKNDMVYKTYQIKCPTSIKHKCKTEFGYIREFDVAGNDFLKLSSTHSALQKKKIIVSKDEYYESNDLKKLILDSKSIMSSITLNHFTIYQFLLQSLVSSPDDKLLKIEELYQAIKLIENPTREDQYVTSLKKKYPFLKEMDEAGAITSVVTNNDFEQKLTETRNELLNSYIAGFPLRSSTFKGLVGQFNKVKTFPYFTEKLFEYLSKEGIYSVSGFEAQYLVNADSGVSAINKLKKIDPNLDPSKMVALFEILNDSGTNFRLKLQTLDVNGTVTKEDSYSLVSISAEESGSSLGFKVKTDKQDFILSPLETTPNLLIAGEGFKEYLKAIPNDYKEIIKNNDYEKAKMLIALKFGEGGFDEKIGKMVYILSASKRYWIMLDLFRFNSTVKRTTDYSGTLETSFSVNDSSCFSISKWRQPKGELYITGIESNCYSEYEEELKPTEDLCFYEGGSKFFQFEFSPSELRSDKPNVDFKFEDSGVCQVIQHIMQ</sequence>
<organism evidence="1 2">
    <name type="scientific">Leptospira kanakyensis</name>
    <dbReference type="NCBI Taxonomy" id="2484968"/>
    <lineage>
        <taxon>Bacteria</taxon>
        <taxon>Pseudomonadati</taxon>
        <taxon>Spirochaetota</taxon>
        <taxon>Spirochaetia</taxon>
        <taxon>Leptospirales</taxon>
        <taxon>Leptospiraceae</taxon>
        <taxon>Leptospira</taxon>
    </lineage>
</organism>
<evidence type="ECO:0000313" key="1">
    <source>
        <dbReference type="EMBL" id="TGK69797.1"/>
    </source>
</evidence>
<dbReference type="EMBL" id="RQFF01000030">
    <property type="protein sequence ID" value="TGK69797.1"/>
    <property type="molecule type" value="Genomic_DNA"/>
</dbReference>
<name>A0A6N4QF71_9LEPT</name>
<dbReference type="OrthoDB" id="317495at2"/>
<accession>A0A6N4QF71</accession>
<proteinExistence type="predicted"/>
<protein>
    <submittedName>
        <fullName evidence="1">Uncharacterized protein</fullName>
    </submittedName>
</protein>
<evidence type="ECO:0000313" key="2">
    <source>
        <dbReference type="Proteomes" id="UP000297239"/>
    </source>
</evidence>
<comment type="caution">
    <text evidence="1">The sequence shown here is derived from an EMBL/GenBank/DDBJ whole genome shotgun (WGS) entry which is preliminary data.</text>
</comment>
<dbReference type="AlphaFoldDB" id="A0A6N4QF71"/>
<dbReference type="Proteomes" id="UP000297239">
    <property type="component" value="Unassembled WGS sequence"/>
</dbReference>
<gene>
    <name evidence="1" type="ORF">EHQ18_13510</name>
</gene>
<keyword evidence="2" id="KW-1185">Reference proteome</keyword>
<reference evidence="1" key="1">
    <citation type="journal article" date="2019" name="PLoS Negl. Trop. Dis.">
        <title>Revisiting the worldwide diversity of Leptospira species in the environment.</title>
        <authorList>
            <person name="Vincent A.T."/>
            <person name="Schiettekatte O."/>
            <person name="Bourhy P."/>
            <person name="Veyrier F.J."/>
            <person name="Picardeau M."/>
        </authorList>
    </citation>
    <scope>NUCLEOTIDE SEQUENCE [LARGE SCALE GENOMIC DNA]</scope>
    <source>
        <strain evidence="1">201800293</strain>
    </source>
</reference>
<dbReference type="RefSeq" id="WP_135635197.1">
    <property type="nucleotide sequence ID" value="NZ_RQFE01000024.1"/>
</dbReference>